<dbReference type="InterPro" id="IPR056493">
    <property type="entry name" value="HVO_0513_N"/>
</dbReference>
<dbReference type="InterPro" id="IPR007050">
    <property type="entry name" value="HTH_bacterioopsin"/>
</dbReference>
<sequence length="217" mass="23422">MKRVAFGVSYPTELAHPIHRRLALTDGVSRMELLIWGPTANVTTLSWFDTDPETVRELLTAVGTLSAVSLVAGDDGTYAFAHQTGFEFDDDVLDLLASASVVFLPPVTFFEDGTATFEAVGETADLSDFYRQLGTLLDVRIERVHDFQRGSNPANLTTRQQSALEAAVAVGYYDVPRTGTVEAVAAELDCAKSTAGELLRKAESAVVTQFTDGSLVK</sequence>
<dbReference type="RefSeq" id="WP_006053941.1">
    <property type="nucleotide sequence ID" value="NZ_RZHH01000002.1"/>
</dbReference>
<protein>
    <submittedName>
        <fullName evidence="5">Bacterio-opsin activator</fullName>
    </submittedName>
</protein>
<feature type="domain" description="HTH bat-type" evidence="3">
    <location>
        <begin position="156"/>
        <end position="207"/>
    </location>
</feature>
<reference evidence="5 6" key="1">
    <citation type="submission" date="2018-12" db="EMBL/GenBank/DDBJ databases">
        <title>Genome analysis provides insights into bioremediation potentialities of Halogeometricum borinquense strain N11.</title>
        <authorList>
            <person name="Najjari A."/>
            <person name="Youssef N."/>
            <person name="Fhoula I."/>
            <person name="Ben Dhia O."/>
            <person name="Mahjoubi M."/>
            <person name="Ouzari H.I."/>
            <person name="Cherif A."/>
        </authorList>
    </citation>
    <scope>NUCLEOTIDE SEQUENCE [LARGE SCALE GENOMIC DNA]</scope>
    <source>
        <strain evidence="5 6">N11</strain>
    </source>
</reference>
<dbReference type="PANTHER" id="PTHR34236">
    <property type="entry name" value="DIMETHYL SULFOXIDE REDUCTASE TRANSCRIPTIONAL ACTIVATOR"/>
    <property type="match status" value="1"/>
</dbReference>
<keyword evidence="1" id="KW-0805">Transcription regulation</keyword>
<gene>
    <name evidence="5" type="ORF">ELS19_11745</name>
</gene>
<dbReference type="GeneID" id="9992946"/>
<dbReference type="Proteomes" id="UP000294028">
    <property type="component" value="Unassembled WGS sequence"/>
</dbReference>
<dbReference type="Pfam" id="PF04967">
    <property type="entry name" value="HTH_10"/>
    <property type="match status" value="1"/>
</dbReference>
<dbReference type="EMBL" id="RZHH01000002">
    <property type="protein sequence ID" value="RYJ14557.1"/>
    <property type="molecule type" value="Genomic_DNA"/>
</dbReference>
<evidence type="ECO:0000313" key="5">
    <source>
        <dbReference type="EMBL" id="RYJ14557.1"/>
    </source>
</evidence>
<organism evidence="5 6">
    <name type="scientific">Halogeometricum borinquense</name>
    <dbReference type="NCBI Taxonomy" id="60847"/>
    <lineage>
        <taxon>Archaea</taxon>
        <taxon>Methanobacteriati</taxon>
        <taxon>Methanobacteriota</taxon>
        <taxon>Stenosarchaea group</taxon>
        <taxon>Halobacteria</taxon>
        <taxon>Halobacteriales</taxon>
        <taxon>Haloferacaceae</taxon>
        <taxon>Halogeometricum</taxon>
    </lineage>
</organism>
<evidence type="ECO:0000259" key="4">
    <source>
        <dbReference type="Pfam" id="PF24278"/>
    </source>
</evidence>
<dbReference type="Pfam" id="PF24278">
    <property type="entry name" value="HVO_0513_N"/>
    <property type="match status" value="1"/>
</dbReference>
<keyword evidence="2" id="KW-0804">Transcription</keyword>
<evidence type="ECO:0000256" key="2">
    <source>
        <dbReference type="ARBA" id="ARBA00023163"/>
    </source>
</evidence>
<dbReference type="OMA" id="RAELLMW"/>
<evidence type="ECO:0000259" key="3">
    <source>
        <dbReference type="Pfam" id="PF04967"/>
    </source>
</evidence>
<proteinExistence type="predicted"/>
<dbReference type="PANTHER" id="PTHR34236:SF1">
    <property type="entry name" value="DIMETHYL SULFOXIDE REDUCTASE TRANSCRIPTIONAL ACTIVATOR"/>
    <property type="match status" value="1"/>
</dbReference>
<evidence type="ECO:0000256" key="1">
    <source>
        <dbReference type="ARBA" id="ARBA00023015"/>
    </source>
</evidence>
<comment type="caution">
    <text evidence="5">The sequence shown here is derived from an EMBL/GenBank/DDBJ whole genome shotgun (WGS) entry which is preliminary data.</text>
</comment>
<evidence type="ECO:0000313" key="6">
    <source>
        <dbReference type="Proteomes" id="UP000294028"/>
    </source>
</evidence>
<accession>A0A482TCD5</accession>
<name>A0A482TCD5_9EURY</name>
<dbReference type="AlphaFoldDB" id="A0A482TCD5"/>
<feature type="domain" description="HVO-0513-like N-terminal" evidence="4">
    <location>
        <begin position="16"/>
        <end position="145"/>
    </location>
</feature>